<keyword evidence="9" id="KW-1185">Reference proteome</keyword>
<comment type="subcellular location">
    <subcellularLocation>
        <location evidence="1">Cell membrane</location>
        <topology evidence="1">Multi-pass membrane protein</topology>
    </subcellularLocation>
</comment>
<evidence type="ECO:0000256" key="1">
    <source>
        <dbReference type="ARBA" id="ARBA00004651"/>
    </source>
</evidence>
<feature type="transmembrane region" description="Helical" evidence="7">
    <location>
        <begin position="356"/>
        <end position="376"/>
    </location>
</feature>
<evidence type="ECO:0000256" key="5">
    <source>
        <dbReference type="ARBA" id="ARBA00022989"/>
    </source>
</evidence>
<dbReference type="CDD" id="cd13127">
    <property type="entry name" value="MATE_tuaB_like"/>
    <property type="match status" value="1"/>
</dbReference>
<name>A0A1Z4LJ34_9CYAN</name>
<keyword evidence="6 7" id="KW-0472">Membrane</keyword>
<reference evidence="8 9" key="1">
    <citation type="submission" date="2017-06" db="EMBL/GenBank/DDBJ databases">
        <title>Genome sequencing of cyanobaciteial culture collection at National Institute for Environmental Studies (NIES).</title>
        <authorList>
            <person name="Hirose Y."/>
            <person name="Shimura Y."/>
            <person name="Fujisawa T."/>
            <person name="Nakamura Y."/>
            <person name="Kawachi M."/>
        </authorList>
    </citation>
    <scope>NUCLEOTIDE SEQUENCE [LARGE SCALE GENOMIC DNA]</scope>
    <source>
        <strain evidence="8 9">NIES-267</strain>
    </source>
</reference>
<dbReference type="GO" id="GO:0005886">
    <property type="term" value="C:plasma membrane"/>
    <property type="evidence" value="ECO:0007669"/>
    <property type="project" value="UniProtKB-SubCell"/>
</dbReference>
<dbReference type="InterPro" id="IPR050833">
    <property type="entry name" value="Poly_Biosynth_Transport"/>
</dbReference>
<sequence length="485" mass="53143">MTHISTKKIASSGLWLTASFGFTKVSQLVAQIFLARLLSPEDFGVWGMVLIVTTLSGLFKDTAIATVLVQRGLDDKKLVNAVYSLGVNISIVMFVVQALAGFPLAKFFDEPLVFPLTLTVALVFLIGAGAGSHNAVLQRQMKFRELAITDSCAGFARFATAVVCAFFGAGVWSFAVAEIAMSMVDALLKRYFSRYRFQYSFKPDSQAISEVRAYISSLIGINLAVYANTNADNLIIGRLIGAKYLGYYNLAYQLAMLPTFALSQINRVNFSVLSQQDDEGRKTYLCQALEMYAVIYAAIYGIGFVIAPWIIPLVYGEQWIPAVGIFQIVMIFAYARGFMSILGTALNAIDKPNVNALINWILVPLSIPAFFVGANFGGVTGVAIAVAVVMGIGASVWFWFAVSRTAKWNILELLKPVLLPTLAVVIALLTVVNLPLRTSLQVYLQPLILFIIYTILLSVLSMGKIPRLLINFVKRSLNVKKGNRE</sequence>
<feature type="transmembrane region" description="Helical" evidence="7">
    <location>
        <begin position="382"/>
        <end position="401"/>
    </location>
</feature>
<dbReference type="Proteomes" id="UP000218418">
    <property type="component" value="Chromosome"/>
</dbReference>
<dbReference type="OrthoDB" id="9770347at2"/>
<comment type="similarity">
    <text evidence="2">Belongs to the polysaccharide synthase family.</text>
</comment>
<evidence type="ECO:0000256" key="2">
    <source>
        <dbReference type="ARBA" id="ARBA00007430"/>
    </source>
</evidence>
<dbReference type="PANTHER" id="PTHR30250">
    <property type="entry name" value="PST FAMILY PREDICTED COLANIC ACID TRANSPORTER"/>
    <property type="match status" value="1"/>
</dbReference>
<evidence type="ECO:0000313" key="9">
    <source>
        <dbReference type="Proteomes" id="UP000218418"/>
    </source>
</evidence>
<accession>A0A1Z4LJ34</accession>
<protein>
    <submittedName>
        <fullName evidence="8">Polysaccharide biosynthesis protein</fullName>
    </submittedName>
</protein>
<evidence type="ECO:0000313" key="8">
    <source>
        <dbReference type="EMBL" id="BAY81243.1"/>
    </source>
</evidence>
<dbReference type="PANTHER" id="PTHR30250:SF10">
    <property type="entry name" value="LIPOPOLYSACCHARIDE BIOSYNTHESIS PROTEIN WZXC"/>
    <property type="match status" value="1"/>
</dbReference>
<feature type="transmembrane region" description="Helical" evidence="7">
    <location>
        <begin position="46"/>
        <end position="69"/>
    </location>
</feature>
<feature type="transmembrane region" description="Helical" evidence="7">
    <location>
        <begin position="12"/>
        <end position="34"/>
    </location>
</feature>
<feature type="transmembrane region" description="Helical" evidence="7">
    <location>
        <begin position="442"/>
        <end position="460"/>
    </location>
</feature>
<keyword evidence="3" id="KW-1003">Cell membrane</keyword>
<dbReference type="Pfam" id="PF13440">
    <property type="entry name" value="Polysacc_synt_3"/>
    <property type="match status" value="1"/>
</dbReference>
<evidence type="ECO:0000256" key="3">
    <source>
        <dbReference type="ARBA" id="ARBA00022475"/>
    </source>
</evidence>
<gene>
    <name evidence="8" type="ORF">NIES267_07190</name>
</gene>
<feature type="transmembrane region" description="Helical" evidence="7">
    <location>
        <begin position="413"/>
        <end position="436"/>
    </location>
</feature>
<keyword evidence="4 7" id="KW-0812">Transmembrane</keyword>
<feature type="transmembrane region" description="Helical" evidence="7">
    <location>
        <begin position="81"/>
        <end position="100"/>
    </location>
</feature>
<evidence type="ECO:0000256" key="6">
    <source>
        <dbReference type="ARBA" id="ARBA00023136"/>
    </source>
</evidence>
<keyword evidence="5 7" id="KW-1133">Transmembrane helix</keyword>
<proteinExistence type="inferred from homology"/>
<dbReference type="AlphaFoldDB" id="A0A1Z4LJ34"/>
<feature type="transmembrane region" description="Helical" evidence="7">
    <location>
        <begin position="291"/>
        <end position="312"/>
    </location>
</feature>
<organism evidence="8 9">
    <name type="scientific">Calothrix parasitica NIES-267</name>
    <dbReference type="NCBI Taxonomy" id="1973488"/>
    <lineage>
        <taxon>Bacteria</taxon>
        <taxon>Bacillati</taxon>
        <taxon>Cyanobacteriota</taxon>
        <taxon>Cyanophyceae</taxon>
        <taxon>Nostocales</taxon>
        <taxon>Calotrichaceae</taxon>
        <taxon>Calothrix</taxon>
    </lineage>
</organism>
<feature type="transmembrane region" description="Helical" evidence="7">
    <location>
        <begin position="148"/>
        <end position="168"/>
    </location>
</feature>
<evidence type="ECO:0000256" key="7">
    <source>
        <dbReference type="SAM" id="Phobius"/>
    </source>
</evidence>
<evidence type="ECO:0000256" key="4">
    <source>
        <dbReference type="ARBA" id="ARBA00022692"/>
    </source>
</evidence>
<feature type="transmembrane region" description="Helical" evidence="7">
    <location>
        <begin position="112"/>
        <end position="136"/>
    </location>
</feature>
<dbReference type="EMBL" id="AP018227">
    <property type="protein sequence ID" value="BAY81243.1"/>
    <property type="molecule type" value="Genomic_DNA"/>
</dbReference>